<dbReference type="PANTHER" id="PTHR34305:SF1">
    <property type="entry name" value="SWIM-TYPE DOMAIN-CONTAINING PROTEIN"/>
    <property type="match status" value="1"/>
</dbReference>
<evidence type="ECO:0000313" key="7">
    <source>
        <dbReference type="Proteomes" id="UP000218209"/>
    </source>
</evidence>
<name>A0A1X6P465_PORUM</name>
<organism evidence="6 7">
    <name type="scientific">Porphyra umbilicalis</name>
    <name type="common">Purple laver</name>
    <name type="synonym">Red alga</name>
    <dbReference type="NCBI Taxonomy" id="2786"/>
    <lineage>
        <taxon>Eukaryota</taxon>
        <taxon>Rhodophyta</taxon>
        <taxon>Bangiophyceae</taxon>
        <taxon>Bangiales</taxon>
        <taxon>Bangiaceae</taxon>
        <taxon>Porphyra</taxon>
    </lineage>
</organism>
<keyword evidence="2" id="KW-0645">Protease</keyword>
<dbReference type="GO" id="GO:0008234">
    <property type="term" value="F:cysteine-type peptidase activity"/>
    <property type="evidence" value="ECO:0007669"/>
    <property type="project" value="InterPro"/>
</dbReference>
<dbReference type="PANTHER" id="PTHR34305">
    <property type="entry name" value="EXPRESSED PROTEIN"/>
    <property type="match status" value="1"/>
</dbReference>
<dbReference type="EMBL" id="KV918895">
    <property type="protein sequence ID" value="OSX75662.1"/>
    <property type="molecule type" value="Genomic_DNA"/>
</dbReference>
<evidence type="ECO:0000259" key="5">
    <source>
        <dbReference type="PROSITE" id="PS50600"/>
    </source>
</evidence>
<gene>
    <name evidence="6" type="ORF">BU14_0227s0002</name>
</gene>
<feature type="domain" description="Ubiquitin-like protease family profile" evidence="5">
    <location>
        <begin position="524"/>
        <end position="692"/>
    </location>
</feature>
<dbReference type="Gene3D" id="3.40.395.10">
    <property type="entry name" value="Adenoviral Proteinase, Chain A"/>
    <property type="match status" value="1"/>
</dbReference>
<dbReference type="Pfam" id="PF02902">
    <property type="entry name" value="Peptidase_C48"/>
    <property type="match status" value="1"/>
</dbReference>
<dbReference type="Proteomes" id="UP000218209">
    <property type="component" value="Unassembled WGS sequence"/>
</dbReference>
<evidence type="ECO:0000256" key="1">
    <source>
        <dbReference type="ARBA" id="ARBA00005234"/>
    </source>
</evidence>
<feature type="region of interest" description="Disordered" evidence="4">
    <location>
        <begin position="727"/>
        <end position="787"/>
    </location>
</feature>
<sequence>MFQGHDERAVKLLADALKVQGRDAWREVNKAVDGVGFVASFLGSFWDEIDADPTFRVAVGTVLRHVVDVEEWTDEEFKRVAGSEVVKERGWKNDEYCARWGATPTPADFAAWRRQQPAYNVADIDDPLISYEFFAGLMRVRPALRDSVAALRRSQYHGNKRHAADLEGVGDACNKAFSVTAGLTQGVFNVVCPHVVTLGFRWLFKAESVGEAPSIVLERFPRLPEVIFYDVACKIDKNALRRVRTIMRGHGVRCILDRAHAITHSCSPVYMPYQSLGNTAGVATQAAEVFHSVSVGNRTSLAYITPKTYMTHRMIQVAHTNLRKLARHHSKNLKGEMDHVRLNFFFHSRVSRRCERGDTCKCGGAVSRGKLAMARMVLWPSAVQGRDGHRSLGGVQLVAHGGGKDDVGSIHWAAVAIGLEGDPPLPSGSGVASENGSVPGTRLPSQVASTASSSSTSCDVFCPADNADAGRRSGVIVDDSCSDEAMPSPQALAEAAVEQASFLVELVDERAGDLAVKPVNKAGINLTVADYDILSGNHWLNDEIMNSCGGMMNDRDDKQQLRRGEERPLTSASMPATRTSRPRRTRVMSTHFYDVLNRPVWGYDFLGVSRWGCKAGINWDKVDAVVVPINERRCGAVSIVRRWVHDDVVHQLGAPAAERLNVASWPVMEAAVPRQNDSCSCGLFAMMAANSFAMRSPLAFSQEDMPAIRQRLSVDLLLDRIEWTIKQQHQPPESDAVRPTAAVSSTSPQRVTRFDQRQQSASERQTNKNWNEQQARSNHREVIGTTPNAQCGQRIKWRHCDWCMPGQPPPTPGNGVIRLGAGRAATAVRALGGDASTCGSGVGGNETGAQMQVALQHGALGGGRQRHVVRRCPHGAARVRSANVHDTVTATWRRRSGVRNKGGSTRQRWSSCQSWWLDQKCCPNERVAPDCSRTRGECVTRTRPFAGGWLRLNRGLGGTVAGRTIALAVWELSHWSIATVRCTRWTNNYGVILFAHDTGRNMIS</sequence>
<dbReference type="PROSITE" id="PS50600">
    <property type="entry name" value="ULP_PROTEASE"/>
    <property type="match status" value="1"/>
</dbReference>
<accession>A0A1X6P465</accession>
<evidence type="ECO:0000256" key="2">
    <source>
        <dbReference type="ARBA" id="ARBA00022670"/>
    </source>
</evidence>
<keyword evidence="3" id="KW-0378">Hydrolase</keyword>
<dbReference type="OrthoDB" id="1939479at2759"/>
<evidence type="ECO:0000313" key="6">
    <source>
        <dbReference type="EMBL" id="OSX75662.1"/>
    </source>
</evidence>
<feature type="region of interest" description="Disordered" evidence="4">
    <location>
        <begin position="553"/>
        <end position="583"/>
    </location>
</feature>
<keyword evidence="7" id="KW-1185">Reference proteome</keyword>
<evidence type="ECO:0000256" key="4">
    <source>
        <dbReference type="SAM" id="MobiDB-lite"/>
    </source>
</evidence>
<dbReference type="SUPFAM" id="SSF54001">
    <property type="entry name" value="Cysteine proteinases"/>
    <property type="match status" value="1"/>
</dbReference>
<feature type="compositionally biased region" description="Polar residues" evidence="4">
    <location>
        <begin position="757"/>
        <end position="776"/>
    </location>
</feature>
<protein>
    <recommendedName>
        <fullName evidence="5">Ubiquitin-like protease family profile domain-containing protein</fullName>
    </recommendedName>
</protein>
<proteinExistence type="inferred from homology"/>
<feature type="compositionally biased region" description="Polar residues" evidence="4">
    <location>
        <begin position="430"/>
        <end position="447"/>
    </location>
</feature>
<reference evidence="6 7" key="1">
    <citation type="submission" date="2017-03" db="EMBL/GenBank/DDBJ databases">
        <title>WGS assembly of Porphyra umbilicalis.</title>
        <authorList>
            <person name="Brawley S.H."/>
            <person name="Blouin N.A."/>
            <person name="Ficko-Blean E."/>
            <person name="Wheeler G.L."/>
            <person name="Lohr M."/>
            <person name="Goodson H.V."/>
            <person name="Jenkins J.W."/>
            <person name="Blaby-Haas C.E."/>
            <person name="Helliwell K.E."/>
            <person name="Chan C."/>
            <person name="Marriage T."/>
            <person name="Bhattacharya D."/>
            <person name="Klein A.S."/>
            <person name="Badis Y."/>
            <person name="Brodie J."/>
            <person name="Cao Y."/>
            <person name="Collen J."/>
            <person name="Dittami S.M."/>
            <person name="Gachon C.M."/>
            <person name="Green B.R."/>
            <person name="Karpowicz S."/>
            <person name="Kim J.W."/>
            <person name="Kudahl U."/>
            <person name="Lin S."/>
            <person name="Michel G."/>
            <person name="Mittag M."/>
            <person name="Olson B.J."/>
            <person name="Pangilinan J."/>
            <person name="Peng Y."/>
            <person name="Qiu H."/>
            <person name="Shu S."/>
            <person name="Singer J.T."/>
            <person name="Smith A.G."/>
            <person name="Sprecher B.N."/>
            <person name="Wagner V."/>
            <person name="Wang W."/>
            <person name="Wang Z.-Y."/>
            <person name="Yan J."/>
            <person name="Yarish C."/>
            <person name="Zoeuner-Riek S."/>
            <person name="Zhuang Y."/>
            <person name="Zou Y."/>
            <person name="Lindquist E.A."/>
            <person name="Grimwood J."/>
            <person name="Barry K."/>
            <person name="Rokhsar D.S."/>
            <person name="Schmutz J."/>
            <person name="Stiller J.W."/>
            <person name="Grossman A.R."/>
            <person name="Prochnik S.E."/>
        </authorList>
    </citation>
    <scope>NUCLEOTIDE SEQUENCE [LARGE SCALE GENOMIC DNA]</scope>
    <source>
        <strain evidence="6">4086291</strain>
    </source>
</reference>
<evidence type="ECO:0000256" key="3">
    <source>
        <dbReference type="ARBA" id="ARBA00022801"/>
    </source>
</evidence>
<feature type="region of interest" description="Disordered" evidence="4">
    <location>
        <begin position="423"/>
        <end position="449"/>
    </location>
</feature>
<dbReference type="InterPro" id="IPR038765">
    <property type="entry name" value="Papain-like_cys_pep_sf"/>
</dbReference>
<dbReference type="AlphaFoldDB" id="A0A1X6P465"/>
<feature type="compositionally biased region" description="Basic and acidic residues" evidence="4">
    <location>
        <begin position="553"/>
        <end position="568"/>
    </location>
</feature>
<comment type="similarity">
    <text evidence="1">Belongs to the peptidase C48 family.</text>
</comment>
<dbReference type="GO" id="GO:0006508">
    <property type="term" value="P:proteolysis"/>
    <property type="evidence" value="ECO:0007669"/>
    <property type="project" value="UniProtKB-KW"/>
</dbReference>
<dbReference type="InterPro" id="IPR003653">
    <property type="entry name" value="Peptidase_C48_C"/>
</dbReference>